<dbReference type="EMBL" id="JAFNLL010000005">
    <property type="protein sequence ID" value="MBO1267086.1"/>
    <property type="molecule type" value="Genomic_DNA"/>
</dbReference>
<keyword evidence="2" id="KW-1185">Reference proteome</keyword>
<name>A0A939HFS3_9MICC</name>
<evidence type="ECO:0000313" key="2">
    <source>
        <dbReference type="Proteomes" id="UP000664164"/>
    </source>
</evidence>
<protein>
    <submittedName>
        <fullName evidence="1">Uncharacterized protein</fullName>
    </submittedName>
</protein>
<proteinExistence type="predicted"/>
<gene>
    <name evidence="1" type="ORF">J1902_03675</name>
</gene>
<comment type="caution">
    <text evidence="1">The sequence shown here is derived from an EMBL/GenBank/DDBJ whole genome shotgun (WGS) entry which is preliminary data.</text>
</comment>
<accession>A0A939HFS3</accession>
<organism evidence="1 2">
    <name type="scientific">Arthrobacter cavernae</name>
    <dbReference type="NCBI Taxonomy" id="2817681"/>
    <lineage>
        <taxon>Bacteria</taxon>
        <taxon>Bacillati</taxon>
        <taxon>Actinomycetota</taxon>
        <taxon>Actinomycetes</taxon>
        <taxon>Micrococcales</taxon>
        <taxon>Micrococcaceae</taxon>
        <taxon>Arthrobacter</taxon>
    </lineage>
</organism>
<evidence type="ECO:0000313" key="1">
    <source>
        <dbReference type="EMBL" id="MBO1267086.1"/>
    </source>
</evidence>
<sequence>MAQNYSAAHLSEIDERFTTESKVAPIINKGIRLDFNGKKSVTIYNVDVVAEVDYVRAGTNRFGTLIELGTGEQTFTLSQDKSFTFTVDRGNLNDSQMVQEAHKAVKRQVREVSIPNTDKYVLATLVAYAVANSQVDATGITNTTAYQKFLGLQASMDDAEVPADERVTFLTPGAHNLLKRDPEFIKSCDTAYKDLKKGIIGEVDGNTLIKVPTSWVPLKTNFLTVYTKVAVVPKKFDMVRVLEEVQGIDGAVAEGRRYYDAFIPKNKAKGIWVQKEA</sequence>
<dbReference type="Proteomes" id="UP000664164">
    <property type="component" value="Unassembled WGS sequence"/>
</dbReference>
<reference evidence="1" key="1">
    <citation type="submission" date="2021-03" db="EMBL/GenBank/DDBJ databases">
        <title>A new species, PO-11, isolated from a karst cave deposit.</title>
        <authorList>
            <person name="Zhaoxiaoyong W."/>
        </authorList>
    </citation>
    <scope>NUCLEOTIDE SEQUENCE</scope>
    <source>
        <strain evidence="1">PO-11</strain>
    </source>
</reference>
<dbReference type="RefSeq" id="WP_207614913.1">
    <property type="nucleotide sequence ID" value="NZ_JAFNLL010000005.1"/>
</dbReference>
<dbReference type="AlphaFoldDB" id="A0A939HFS3"/>